<reference evidence="22 23" key="1">
    <citation type="submission" date="2019-08" db="EMBL/GenBank/DDBJ databases">
        <authorList>
            <person name="Liang Q."/>
        </authorList>
    </citation>
    <scope>NUCLEOTIDE SEQUENCE [LARGE SCALE GENOMIC DNA]</scope>
    <source>
        <strain evidence="22 23">V1718</strain>
    </source>
</reference>
<dbReference type="PANTHER" id="PTHR11405:SF53">
    <property type="entry name" value="CARBAMOYL-PHOSPHATE SYNTHASE [AMMONIA], MITOCHONDRIAL"/>
    <property type="match status" value="1"/>
</dbReference>
<keyword evidence="14" id="KW-0464">Manganese</keyword>
<dbReference type="FunFam" id="3.40.50.20:FF:000001">
    <property type="entry name" value="Carbamoyl-phosphate synthase large chain"/>
    <property type="match status" value="1"/>
</dbReference>
<comment type="subunit">
    <text evidence="18 19">Composed of two chains; the small (or glutamine) chain promotes the hydrolysis of glutamine to ammonia, which is used by the large (or ammonia) chain to synthesize carbamoyl phosphate. Tetramer of heterodimers (alpha,beta)4.</text>
</comment>
<dbReference type="FunFam" id="3.30.470.20:FF:000007">
    <property type="entry name" value="Carbamoyl-phosphate synthase large chain"/>
    <property type="match status" value="1"/>
</dbReference>
<evidence type="ECO:0000256" key="14">
    <source>
        <dbReference type="ARBA" id="ARBA00023211"/>
    </source>
</evidence>
<dbReference type="Gene3D" id="1.10.1030.10">
    <property type="entry name" value="Carbamoyl-phosphate synthetase, large subunit oligomerisation domain"/>
    <property type="match status" value="1"/>
</dbReference>
<dbReference type="InterPro" id="IPR036914">
    <property type="entry name" value="MGS-like_dom_sf"/>
</dbReference>
<dbReference type="EC" id="6.3.5.5" evidence="19"/>
<dbReference type="UniPathway" id="UPA00068">
    <property type="reaction ID" value="UER00171"/>
</dbReference>
<protein>
    <recommendedName>
        <fullName evidence="19">Carbamoyl phosphate synthase large chain</fullName>
        <ecNumber evidence="19">6.3.4.16</ecNumber>
        <ecNumber evidence="19">6.3.5.5</ecNumber>
    </recommendedName>
    <alternativeName>
        <fullName evidence="19">Carbamoyl phosphate synthetase ammonia chain</fullName>
    </alternativeName>
</protein>
<dbReference type="GO" id="GO:0006541">
    <property type="term" value="P:glutamine metabolic process"/>
    <property type="evidence" value="ECO:0007669"/>
    <property type="project" value="TreeGrafter"/>
</dbReference>
<evidence type="ECO:0000256" key="8">
    <source>
        <dbReference type="ARBA" id="ARBA00022723"/>
    </source>
</evidence>
<dbReference type="Gene3D" id="3.40.50.1380">
    <property type="entry name" value="Methylglyoxal synthase-like domain"/>
    <property type="match status" value="1"/>
</dbReference>
<feature type="binding site" evidence="19">
    <location>
        <position position="301"/>
    </location>
    <ligand>
        <name>Mn(2+)</name>
        <dbReference type="ChEBI" id="CHEBI:29035"/>
        <label>2</label>
    </ligand>
</feature>
<feature type="domain" description="ATP-grasp" evidence="20">
    <location>
        <begin position="674"/>
        <end position="865"/>
    </location>
</feature>
<accession>A0A5B8XM11</accession>
<dbReference type="FunFam" id="1.10.1030.10:FF:000002">
    <property type="entry name" value="Carbamoyl-phosphate synthase large chain"/>
    <property type="match status" value="1"/>
</dbReference>
<evidence type="ECO:0000256" key="2">
    <source>
        <dbReference type="ARBA" id="ARBA00004812"/>
    </source>
</evidence>
<evidence type="ECO:0000256" key="7">
    <source>
        <dbReference type="ARBA" id="ARBA00022605"/>
    </source>
</evidence>
<feature type="binding site" evidence="19">
    <location>
        <position position="299"/>
    </location>
    <ligand>
        <name>Mn(2+)</name>
        <dbReference type="ChEBI" id="CHEBI:29035"/>
        <label>2</label>
    </ligand>
</feature>
<feature type="binding site" evidence="19">
    <location>
        <position position="208"/>
    </location>
    <ligand>
        <name>ATP</name>
        <dbReference type="ChEBI" id="CHEBI:30616"/>
        <label>1</label>
    </ligand>
</feature>
<feature type="binding site" evidence="19">
    <location>
        <position position="824"/>
    </location>
    <ligand>
        <name>Mg(2+)</name>
        <dbReference type="ChEBI" id="CHEBI:18420"/>
        <label>3</label>
    </ligand>
</feature>
<comment type="catalytic activity">
    <reaction evidence="16 19">
        <text>hydrogencarbonate + L-glutamine + 2 ATP + H2O = carbamoyl phosphate + L-glutamate + 2 ADP + phosphate + 2 H(+)</text>
        <dbReference type="Rhea" id="RHEA:18633"/>
        <dbReference type="ChEBI" id="CHEBI:15377"/>
        <dbReference type="ChEBI" id="CHEBI:15378"/>
        <dbReference type="ChEBI" id="CHEBI:17544"/>
        <dbReference type="ChEBI" id="CHEBI:29985"/>
        <dbReference type="ChEBI" id="CHEBI:30616"/>
        <dbReference type="ChEBI" id="CHEBI:43474"/>
        <dbReference type="ChEBI" id="CHEBI:58228"/>
        <dbReference type="ChEBI" id="CHEBI:58359"/>
        <dbReference type="ChEBI" id="CHEBI:456216"/>
        <dbReference type="EC" id="6.3.5.5"/>
    </reaction>
</comment>
<dbReference type="SMART" id="SM01096">
    <property type="entry name" value="CPSase_L_D3"/>
    <property type="match status" value="1"/>
</dbReference>
<evidence type="ECO:0000256" key="11">
    <source>
        <dbReference type="ARBA" id="ARBA00022840"/>
    </source>
</evidence>
<comment type="caution">
    <text evidence="19">Lacks conserved residue(s) required for the propagation of feature annotation.</text>
</comment>
<dbReference type="SUPFAM" id="SSF52440">
    <property type="entry name" value="PreATP-grasp domain"/>
    <property type="match status" value="2"/>
</dbReference>
<dbReference type="AlphaFoldDB" id="A0A5B8XM11"/>
<dbReference type="InterPro" id="IPR058047">
    <property type="entry name" value="CPSase_preATP-grasp"/>
</dbReference>
<dbReference type="InterPro" id="IPR005483">
    <property type="entry name" value="CPSase_dom"/>
</dbReference>
<comment type="function">
    <text evidence="17 19">Large subunit of the glutamine-dependent carbamoyl phosphate synthetase (CPSase). CPSase catalyzes the formation of carbamoyl phosphate from the ammonia moiety of glutamine, carbonate, and phosphate donated by ATP, constituting the first step of 2 biosynthetic pathways, one leading to arginine and/or urea and the other to pyrimidine nucleotides. The large subunit (synthetase) binds the substrates ammonia (free or transferred from glutamine from the small subunit), hydrogencarbonate and ATP and carries out an ATP-coupled ligase reaction, activating hydrogencarbonate by forming carboxy phosphate which reacts with ammonia to form carbamoyl phosphate.</text>
</comment>
<feature type="binding site" evidence="19">
    <location>
        <position position="836"/>
    </location>
    <ligand>
        <name>Mn(2+)</name>
        <dbReference type="ChEBI" id="CHEBI:29035"/>
        <label>3</label>
    </ligand>
</feature>
<dbReference type="PROSITE" id="PS51855">
    <property type="entry name" value="MGS"/>
    <property type="match status" value="1"/>
</dbReference>
<dbReference type="GO" id="GO:0044205">
    <property type="term" value="P:'de novo' UMP biosynthetic process"/>
    <property type="evidence" value="ECO:0007669"/>
    <property type="project" value="UniProtKB-UniRule"/>
</dbReference>
<dbReference type="PROSITE" id="PS51257">
    <property type="entry name" value="PROKAR_LIPOPROTEIN"/>
    <property type="match status" value="1"/>
</dbReference>
<dbReference type="Pfam" id="PF25596">
    <property type="entry name" value="CPSase_L_D1"/>
    <property type="match status" value="2"/>
</dbReference>
<feature type="binding site" evidence="19">
    <location>
        <position position="751"/>
    </location>
    <ligand>
        <name>ATP</name>
        <dbReference type="ChEBI" id="CHEBI:30616"/>
        <label>2</label>
    </ligand>
</feature>
<feature type="region of interest" description="Carboxyphosphate synthetic domain" evidence="19">
    <location>
        <begin position="1"/>
        <end position="401"/>
    </location>
</feature>
<dbReference type="InterPro" id="IPR011607">
    <property type="entry name" value="MGS-like_dom"/>
</dbReference>
<evidence type="ECO:0000256" key="3">
    <source>
        <dbReference type="ARBA" id="ARBA00005077"/>
    </source>
</evidence>
<proteinExistence type="inferred from homology"/>
<feature type="binding site" evidence="19">
    <location>
        <position position="836"/>
    </location>
    <ligand>
        <name>Mg(2+)</name>
        <dbReference type="ChEBI" id="CHEBI:18420"/>
        <label>4</label>
    </ligand>
</feature>
<dbReference type="PRINTS" id="PR00098">
    <property type="entry name" value="CPSASE"/>
</dbReference>
<keyword evidence="6 19" id="KW-0436">Ligase</keyword>
<feature type="binding site" evidence="19">
    <location>
        <position position="784"/>
    </location>
    <ligand>
        <name>ATP</name>
        <dbReference type="ChEBI" id="CHEBI:30616"/>
        <label>2</label>
    </ligand>
</feature>
<dbReference type="InterPro" id="IPR005480">
    <property type="entry name" value="CPSase_lsu_oligo"/>
</dbReference>
<feature type="binding site" evidence="19">
    <location>
        <position position="781"/>
    </location>
    <ligand>
        <name>ATP</name>
        <dbReference type="ChEBI" id="CHEBI:30616"/>
        <label>2</label>
    </ligand>
</feature>
<keyword evidence="12" id="KW-0460">Magnesium</keyword>
<comment type="domain">
    <text evidence="19">The large subunit is composed of 2 ATP-grasp domains that are involved in binding the 2 ATP molecules needed for carbamoyl phosphate synthesis. The N-terminal ATP-grasp domain (referred to as the carboxyphosphate synthetic component) catalyzes the ATP-dependent phosphorylation of hydrogencarbonate to carboxyphosphate and the subsequent nucleophilic attack by ammonia to form a carbamate intermediate. The C-terminal ATP-grasp domain (referred to as the carbamoyl phosphate synthetic component) then catalyzes the phosphorylation of carbamate with the second ATP to form the end product carbamoyl phosphate. The reactive and unstable enzyme intermediates are sequentially channeled from one active site to the next through the interior of the protein over a distance of at least 96 A.</text>
</comment>
<dbReference type="NCBIfam" id="TIGR01369">
    <property type="entry name" value="CPSaseII_lrg"/>
    <property type="match status" value="1"/>
</dbReference>
<keyword evidence="11 19" id="KW-0067">ATP-binding</keyword>
<evidence type="ECO:0000256" key="15">
    <source>
        <dbReference type="ARBA" id="ARBA00047359"/>
    </source>
</evidence>
<dbReference type="FunFam" id="3.40.50.20:FF:000002">
    <property type="entry name" value="Carbamoyl-phosphate synthase large chain"/>
    <property type="match status" value="1"/>
</dbReference>
<feature type="binding site" evidence="19">
    <location>
        <position position="242"/>
    </location>
    <ligand>
        <name>ATP</name>
        <dbReference type="ChEBI" id="CHEBI:30616"/>
        <label>1</label>
    </ligand>
</feature>
<dbReference type="GO" id="GO:0004087">
    <property type="term" value="F:carbamoyl-phosphate synthase (ammonia) activity"/>
    <property type="evidence" value="ECO:0007669"/>
    <property type="project" value="UniProtKB-EC"/>
</dbReference>
<feature type="domain" description="ATP-grasp" evidence="20">
    <location>
        <begin position="133"/>
        <end position="328"/>
    </location>
</feature>
<dbReference type="InterPro" id="IPR006275">
    <property type="entry name" value="CPSase_lsu"/>
</dbReference>
<feature type="binding site" evidence="19">
    <location>
        <position position="838"/>
    </location>
    <ligand>
        <name>Mn(2+)</name>
        <dbReference type="ChEBI" id="CHEBI:29035"/>
        <label>4</label>
    </ligand>
</feature>
<dbReference type="FunFam" id="3.30.470.20:FF:000013">
    <property type="entry name" value="Carbamoyl-phosphate synthase large chain"/>
    <property type="match status" value="1"/>
</dbReference>
<dbReference type="GO" id="GO:0005524">
    <property type="term" value="F:ATP binding"/>
    <property type="evidence" value="ECO:0007669"/>
    <property type="project" value="UniProtKB-UniRule"/>
</dbReference>
<feature type="binding site" evidence="19">
    <location>
        <position position="782"/>
    </location>
    <ligand>
        <name>ATP</name>
        <dbReference type="ChEBI" id="CHEBI:30616"/>
        <label>2</label>
    </ligand>
</feature>
<keyword evidence="10 19" id="KW-0547">Nucleotide-binding</keyword>
<evidence type="ECO:0000313" key="22">
    <source>
        <dbReference type="EMBL" id="QED26127.1"/>
    </source>
</evidence>
<feature type="binding site" evidence="19">
    <location>
        <position position="243"/>
    </location>
    <ligand>
        <name>ATP</name>
        <dbReference type="ChEBI" id="CHEBI:30616"/>
        <label>1</label>
    </ligand>
</feature>
<dbReference type="InterPro" id="IPR005479">
    <property type="entry name" value="CPAse_ATP-bd"/>
</dbReference>
<dbReference type="GO" id="GO:0006526">
    <property type="term" value="P:L-arginine biosynthetic process"/>
    <property type="evidence" value="ECO:0007669"/>
    <property type="project" value="UniProtKB-UniRule"/>
</dbReference>
<name>A0A5B8XM11_9DELT</name>
<dbReference type="SUPFAM" id="SSF56059">
    <property type="entry name" value="Glutathione synthetase ATP-binding domain-like"/>
    <property type="match status" value="2"/>
</dbReference>
<evidence type="ECO:0000256" key="1">
    <source>
        <dbReference type="ARBA" id="ARBA00001936"/>
    </source>
</evidence>
<feature type="binding site" evidence="19">
    <location>
        <position position="175"/>
    </location>
    <ligand>
        <name>ATP</name>
        <dbReference type="ChEBI" id="CHEBI:30616"/>
        <label>1</label>
    </ligand>
</feature>
<keyword evidence="9 19" id="KW-0677">Repeat</keyword>
<feature type="binding site" evidence="19">
    <location>
        <position position="210"/>
    </location>
    <ligand>
        <name>ATP</name>
        <dbReference type="ChEBI" id="CHEBI:30616"/>
        <label>1</label>
    </ligand>
</feature>
<dbReference type="CDD" id="cd01424">
    <property type="entry name" value="MGS_CPS_II"/>
    <property type="match status" value="1"/>
</dbReference>
<feature type="binding site" evidence="19">
    <location>
        <position position="285"/>
    </location>
    <ligand>
        <name>Mn(2+)</name>
        <dbReference type="ChEBI" id="CHEBI:29035"/>
        <label>1</label>
    </ligand>
</feature>
<feature type="binding site" evidence="19">
    <location>
        <position position="299"/>
    </location>
    <ligand>
        <name>Mg(2+)</name>
        <dbReference type="ChEBI" id="CHEBI:18420"/>
        <label>2</label>
    </ligand>
</feature>
<feature type="binding site" evidence="19">
    <location>
        <position position="836"/>
    </location>
    <ligand>
        <name>Mg(2+)</name>
        <dbReference type="ChEBI" id="CHEBI:18420"/>
        <label>3</label>
    </ligand>
</feature>
<evidence type="ECO:0000256" key="18">
    <source>
        <dbReference type="ARBA" id="ARBA00062056"/>
    </source>
</evidence>
<evidence type="ECO:0000256" key="9">
    <source>
        <dbReference type="ARBA" id="ARBA00022737"/>
    </source>
</evidence>
<dbReference type="NCBIfam" id="NF003671">
    <property type="entry name" value="PRK05294.1"/>
    <property type="match status" value="1"/>
</dbReference>
<evidence type="ECO:0000259" key="20">
    <source>
        <dbReference type="PROSITE" id="PS50975"/>
    </source>
</evidence>
<feature type="binding site" evidence="19">
    <location>
        <position position="783"/>
    </location>
    <ligand>
        <name>ATP</name>
        <dbReference type="ChEBI" id="CHEBI:30616"/>
        <label>2</label>
    </ligand>
</feature>
<feature type="region of interest" description="Allosteric domain" evidence="19">
    <location>
        <begin position="932"/>
        <end position="1071"/>
    </location>
</feature>
<feature type="binding site" evidence="19">
    <location>
        <position position="836"/>
    </location>
    <ligand>
        <name>ATP</name>
        <dbReference type="ChEBI" id="CHEBI:30616"/>
        <label>2</label>
    </ligand>
</feature>
<organism evidence="22 23">
    <name type="scientific">Microvenator marinus</name>
    <dbReference type="NCBI Taxonomy" id="2600177"/>
    <lineage>
        <taxon>Bacteria</taxon>
        <taxon>Deltaproteobacteria</taxon>
        <taxon>Bradymonadales</taxon>
        <taxon>Microvenatoraceae</taxon>
        <taxon>Microvenator</taxon>
    </lineage>
</organism>
<evidence type="ECO:0000256" key="6">
    <source>
        <dbReference type="ARBA" id="ARBA00022598"/>
    </source>
</evidence>
<dbReference type="InterPro" id="IPR033937">
    <property type="entry name" value="MGS_CPS_CarB"/>
</dbReference>
<feature type="binding site" evidence="19">
    <location>
        <position position="285"/>
    </location>
    <ligand>
        <name>Mg(2+)</name>
        <dbReference type="ChEBI" id="CHEBI:18420"/>
        <label>1</label>
    </ligand>
</feature>
<comment type="pathway">
    <text evidence="2 19">Pyrimidine metabolism; UMP biosynthesis via de novo pathway; (S)-dihydroorotate from bicarbonate: step 1/3.</text>
</comment>
<dbReference type="KEGG" id="bbae:FRD01_02395"/>
<feature type="binding site" evidence="19">
    <location>
        <position position="241"/>
    </location>
    <ligand>
        <name>ATP</name>
        <dbReference type="ChEBI" id="CHEBI:30616"/>
        <label>1</label>
    </ligand>
</feature>
<gene>
    <name evidence="19 22" type="primary">carB</name>
    <name evidence="22" type="ORF">FRD01_02395</name>
</gene>
<dbReference type="SMART" id="SM00851">
    <property type="entry name" value="MGS"/>
    <property type="match status" value="1"/>
</dbReference>
<feature type="binding site" evidence="19">
    <location>
        <position position="299"/>
    </location>
    <ligand>
        <name>Mg(2+)</name>
        <dbReference type="ChEBI" id="CHEBI:18420"/>
        <label>1</label>
    </ligand>
</feature>
<evidence type="ECO:0000256" key="13">
    <source>
        <dbReference type="ARBA" id="ARBA00022975"/>
    </source>
</evidence>
<evidence type="ECO:0000256" key="5">
    <source>
        <dbReference type="ARBA" id="ARBA00022571"/>
    </source>
</evidence>
<feature type="binding site" evidence="19">
    <location>
        <position position="824"/>
    </location>
    <ligand>
        <name>Mn(2+)</name>
        <dbReference type="ChEBI" id="CHEBI:29035"/>
        <label>3</label>
    </ligand>
</feature>
<feature type="binding site" evidence="19">
    <location>
        <position position="215"/>
    </location>
    <ligand>
        <name>ATP</name>
        <dbReference type="ChEBI" id="CHEBI:30616"/>
        <label>1</label>
    </ligand>
</feature>
<evidence type="ECO:0000256" key="10">
    <source>
        <dbReference type="ARBA" id="ARBA00022741"/>
    </source>
</evidence>
<evidence type="ECO:0000256" key="16">
    <source>
        <dbReference type="ARBA" id="ARBA00048816"/>
    </source>
</evidence>
<dbReference type="GO" id="GO:0046872">
    <property type="term" value="F:metal ion binding"/>
    <property type="evidence" value="ECO:0007669"/>
    <property type="project" value="UniProtKB-KW"/>
</dbReference>
<dbReference type="InterPro" id="IPR016185">
    <property type="entry name" value="PreATP-grasp_dom_sf"/>
</dbReference>
<feature type="binding site" evidence="19">
    <location>
        <position position="129"/>
    </location>
    <ligand>
        <name>ATP</name>
        <dbReference type="ChEBI" id="CHEBI:30616"/>
        <label>1</label>
    </ligand>
</feature>
<evidence type="ECO:0000313" key="23">
    <source>
        <dbReference type="Proteomes" id="UP000321595"/>
    </source>
</evidence>
<dbReference type="Pfam" id="PF02786">
    <property type="entry name" value="CPSase_L_D2"/>
    <property type="match status" value="2"/>
</dbReference>
<evidence type="ECO:0000259" key="21">
    <source>
        <dbReference type="PROSITE" id="PS51855"/>
    </source>
</evidence>
<dbReference type="NCBIfam" id="NF009455">
    <property type="entry name" value="PRK12815.1"/>
    <property type="match status" value="1"/>
</dbReference>
<feature type="binding site" evidence="19">
    <location>
        <position position="836"/>
    </location>
    <ligand>
        <name>Mn(2+)</name>
        <dbReference type="ChEBI" id="CHEBI:29035"/>
        <label>4</label>
    </ligand>
</feature>
<dbReference type="InterPro" id="IPR011761">
    <property type="entry name" value="ATP-grasp"/>
</dbReference>
<dbReference type="Proteomes" id="UP000321595">
    <property type="component" value="Chromosome"/>
</dbReference>
<dbReference type="Pfam" id="PF02142">
    <property type="entry name" value="MGS"/>
    <property type="match status" value="1"/>
</dbReference>
<comment type="pathway">
    <text evidence="3 19">Amino-acid biosynthesis; L-arginine biosynthesis; carbamoyl phosphate from bicarbonate: step 1/1.</text>
</comment>
<dbReference type="SUPFAM" id="SSF48108">
    <property type="entry name" value="Carbamoyl phosphate synthetase, large subunit connection domain"/>
    <property type="match status" value="1"/>
</dbReference>
<feature type="binding site" evidence="19">
    <location>
        <position position="176"/>
    </location>
    <ligand>
        <name>ATP</name>
        <dbReference type="ChEBI" id="CHEBI:30616"/>
        <label>1</label>
    </ligand>
</feature>
<keyword evidence="8" id="KW-0479">Metal-binding</keyword>
<keyword evidence="13 19" id="KW-0665">Pyrimidine biosynthesis</keyword>
<dbReference type="EC" id="6.3.4.16" evidence="19"/>
<comment type="cofactor">
    <cofactor evidence="1">
        <name>Mn(2+)</name>
        <dbReference type="ChEBI" id="CHEBI:29035"/>
    </cofactor>
</comment>
<dbReference type="InterPro" id="IPR036897">
    <property type="entry name" value="CarbamoylP_synth_lsu_oligo_sf"/>
</dbReference>
<evidence type="ECO:0000256" key="17">
    <source>
        <dbReference type="ARBA" id="ARBA00057223"/>
    </source>
</evidence>
<keyword evidence="7 19" id="KW-0028">Amino-acid biosynthesis</keyword>
<feature type="binding site" evidence="19">
    <location>
        <position position="299"/>
    </location>
    <ligand>
        <name>Mn(2+)</name>
        <dbReference type="ChEBI" id="CHEBI:29035"/>
        <label>1</label>
    </ligand>
</feature>
<dbReference type="PANTHER" id="PTHR11405">
    <property type="entry name" value="CARBAMOYLTRANSFERASE FAMILY MEMBER"/>
    <property type="match status" value="1"/>
</dbReference>
<dbReference type="PROSITE" id="PS50975">
    <property type="entry name" value="ATP_GRASP"/>
    <property type="match status" value="2"/>
</dbReference>
<feature type="binding site" evidence="19">
    <location>
        <position position="824"/>
    </location>
    <ligand>
        <name>ATP</name>
        <dbReference type="ChEBI" id="CHEBI:30616"/>
        <label>2</label>
    </ligand>
</feature>
<dbReference type="GO" id="GO:0004088">
    <property type="term" value="F:carbamoyl-phosphate synthase (glutamine-hydrolyzing) activity"/>
    <property type="evidence" value="ECO:0007669"/>
    <property type="project" value="UniProtKB-UniRule"/>
</dbReference>
<keyword evidence="5 19" id="KW-0055">Arginine biosynthesis</keyword>
<feature type="binding site" evidence="19">
    <location>
        <position position="285"/>
    </location>
    <ligand>
        <name>ATP</name>
        <dbReference type="ChEBI" id="CHEBI:30616"/>
        <label>1</label>
    </ligand>
</feature>
<feature type="binding site" evidence="19">
    <location>
        <position position="838"/>
    </location>
    <ligand>
        <name>Mg(2+)</name>
        <dbReference type="ChEBI" id="CHEBI:18420"/>
        <label>4</label>
    </ligand>
</feature>
<dbReference type="SUPFAM" id="SSF52335">
    <property type="entry name" value="Methylglyoxal synthase-like"/>
    <property type="match status" value="1"/>
</dbReference>
<dbReference type="HAMAP" id="MF_01210_A">
    <property type="entry name" value="CPSase_L_chain_A"/>
    <property type="match status" value="1"/>
</dbReference>
<dbReference type="Gene3D" id="3.30.470.20">
    <property type="entry name" value="ATP-grasp fold, B domain"/>
    <property type="match status" value="2"/>
</dbReference>
<feature type="binding site" evidence="19">
    <location>
        <position position="756"/>
    </location>
    <ligand>
        <name>ATP</name>
        <dbReference type="ChEBI" id="CHEBI:30616"/>
        <label>2</label>
    </ligand>
</feature>
<dbReference type="EMBL" id="CP042467">
    <property type="protein sequence ID" value="QED26127.1"/>
    <property type="molecule type" value="Genomic_DNA"/>
</dbReference>
<feature type="binding site" evidence="19">
    <location>
        <position position="749"/>
    </location>
    <ligand>
        <name>ATP</name>
        <dbReference type="ChEBI" id="CHEBI:30616"/>
        <label>2</label>
    </ligand>
</feature>
<evidence type="ECO:0000256" key="12">
    <source>
        <dbReference type="ARBA" id="ARBA00022842"/>
    </source>
</evidence>
<dbReference type="Pfam" id="PF02787">
    <property type="entry name" value="CPSase_L_D3"/>
    <property type="match status" value="1"/>
</dbReference>
<comment type="catalytic activity">
    <reaction evidence="15 19">
        <text>hydrogencarbonate + NH4(+) + 2 ATP = carbamoyl phosphate + 2 ADP + phosphate + 2 H(+)</text>
        <dbReference type="Rhea" id="RHEA:18029"/>
        <dbReference type="ChEBI" id="CHEBI:15378"/>
        <dbReference type="ChEBI" id="CHEBI:17544"/>
        <dbReference type="ChEBI" id="CHEBI:28938"/>
        <dbReference type="ChEBI" id="CHEBI:30616"/>
        <dbReference type="ChEBI" id="CHEBI:43474"/>
        <dbReference type="ChEBI" id="CHEBI:58228"/>
        <dbReference type="ChEBI" id="CHEBI:456216"/>
        <dbReference type="EC" id="6.3.4.16"/>
    </reaction>
</comment>
<feature type="domain" description="MGS-like" evidence="21">
    <location>
        <begin position="932"/>
        <end position="1071"/>
    </location>
</feature>
<dbReference type="Gene3D" id="3.40.50.20">
    <property type="match status" value="2"/>
</dbReference>
<evidence type="ECO:0000256" key="19">
    <source>
        <dbReference type="HAMAP-Rule" id="MF_01210"/>
    </source>
</evidence>
<comment type="similarity">
    <text evidence="4 19">Belongs to the CarB family.</text>
</comment>
<dbReference type="OrthoDB" id="9804197at2"/>
<feature type="binding site" evidence="19">
    <location>
        <position position="301"/>
    </location>
    <ligand>
        <name>Mg(2+)</name>
        <dbReference type="ChEBI" id="CHEBI:18420"/>
        <label>2</label>
    </ligand>
</feature>
<dbReference type="RefSeq" id="WP_146957298.1">
    <property type="nucleotide sequence ID" value="NZ_CP042467.1"/>
</dbReference>
<feature type="binding site" evidence="19">
    <location>
        <position position="169"/>
    </location>
    <ligand>
        <name>ATP</name>
        <dbReference type="ChEBI" id="CHEBI:30616"/>
        <label>1</label>
    </ligand>
</feature>
<feature type="binding site" evidence="19">
    <location>
        <position position="299"/>
    </location>
    <ligand>
        <name>ATP</name>
        <dbReference type="ChEBI" id="CHEBI:30616"/>
        <label>1</label>
    </ligand>
</feature>
<sequence>MPKRTDIKTICILGSGPIVIGQACEFDYSGTQAIRALKAEGYRVVLVNSNPATIMTDPEMADATYVEPLTVEFVTRVLEKERPDALLPTMGGQTALNLGLKLAEKGILERLGVEMVGVRPDVIEKAEDREKFFDVMQSIDIEQPRSGVARSMDDAWKILERTGFPAILRPSFTMGGVGGNIAYNRAEFEEFVKWALRQSPTAEVLIDESLIGWKEFELEVMRDRNDNVMIICGIENLDALGVHTGDSITVAPIQTLSDSEYHAMRDDALRIIRAIGVETGGCNIQFAVDTKTGRRVVIEMNPRVSRSSALASKATGYPIAKVAALLAVGYTLDEVKNDITGTSAAFEPVLDYVVVKWPRFAFEKFPGTSKRLTTQMKSVGEAMAIARTFPEALLKAARSLETGAYGLSPATEVPEGVELGDYFGPLLSAPTPQRPWHVMDALRAGLGIDFIYEKTGFDPWFLQQMASIVAAEDGLKKELSAATIKRAKVLGLDDRAIAEVTGKTAAEIRSLRLSHEIRPVFKQVDTCAGEFAAITSYFYSTFESGENEALTDDERPIMILGGGPNRIGQGIEFDYCAVHACMALRKQGYRTIMVNCNPETVSTDYDIADRLYFEPLTFETVMAIVENENPRGVILQFGGQTPLKLAEPLAAHGVPILGTSHDTIDLTEDRERFNVIVEKLGLLQPAGSTAQTLAEATKVAEGIGYPVLVRPSYVLGGLAMQVVYNEDEMRDVFERARVESHGKGVLIDKFLDDAIEVDVDCICDGEHAVIGGVMEHIEEAGVHSGDSACVTPPHHLSEAVLRVIREQTLALARELKIVGLMNVQYAVQDRRVFILEVNPRASRTVPFISKSIGHPLAGYAARIMLGETLNDIGFTKEIVPRHYAVKESVFPFSRFPDVDTILGPEMRSTGEVMGIDDDFFHAFMKAQIGASNEPAESGQVFISVRDKDKWSVVPVARTLVELGFELVSTKGTARYLKENGLDARVVNKVKEGQPHIVDDIINGEIAMVINTTVGTSAVADSRSIRRETLNRAIPYFTTLAGARAAIQAMAESKTSAPGVKSLQEFHALLSR</sequence>
<dbReference type="PROSITE" id="PS00866">
    <property type="entry name" value="CPSASE_1"/>
    <property type="match status" value="1"/>
</dbReference>
<keyword evidence="23" id="KW-1185">Reference proteome</keyword>
<comment type="cofactor">
    <cofactor evidence="19">
        <name>Mg(2+)</name>
        <dbReference type="ChEBI" id="CHEBI:18420"/>
    </cofactor>
    <cofactor evidence="19">
        <name>Mn(2+)</name>
        <dbReference type="ChEBI" id="CHEBI:29035"/>
    </cofactor>
    <text evidence="19">Binds 4 Mg(2+) or Mn(2+) ions per subunit.</text>
</comment>
<dbReference type="HAMAP" id="MF_01210_B">
    <property type="entry name" value="CPSase_L_chain_B"/>
    <property type="match status" value="1"/>
</dbReference>
<dbReference type="GO" id="GO:0005737">
    <property type="term" value="C:cytoplasm"/>
    <property type="evidence" value="ECO:0007669"/>
    <property type="project" value="TreeGrafter"/>
</dbReference>
<feature type="binding site" evidence="19">
    <location>
        <position position="710"/>
    </location>
    <ligand>
        <name>ATP</name>
        <dbReference type="ChEBI" id="CHEBI:30616"/>
        <label>2</label>
    </ligand>
</feature>
<dbReference type="UniPathway" id="UPA00070">
    <property type="reaction ID" value="UER00115"/>
</dbReference>
<evidence type="ECO:0000256" key="4">
    <source>
        <dbReference type="ARBA" id="ARBA00009799"/>
    </source>
</evidence>
<dbReference type="PROSITE" id="PS00867">
    <property type="entry name" value="CPSASE_2"/>
    <property type="match status" value="2"/>
</dbReference>